<evidence type="ECO:0000256" key="5">
    <source>
        <dbReference type="ARBA" id="ARBA00022989"/>
    </source>
</evidence>
<feature type="domain" description="ABC transporter" evidence="8">
    <location>
        <begin position="346"/>
        <end position="577"/>
    </location>
</feature>
<evidence type="ECO:0000256" key="2">
    <source>
        <dbReference type="ARBA" id="ARBA00022692"/>
    </source>
</evidence>
<dbReference type="InterPro" id="IPR036640">
    <property type="entry name" value="ABC1_TM_sf"/>
</dbReference>
<dbReference type="SUPFAM" id="SSF90123">
    <property type="entry name" value="ABC transporter transmembrane region"/>
    <property type="match status" value="1"/>
</dbReference>
<comment type="caution">
    <text evidence="10">The sequence shown here is derived from an EMBL/GenBank/DDBJ whole genome shotgun (WGS) entry which is preliminary data.</text>
</comment>
<dbReference type="InterPro" id="IPR011527">
    <property type="entry name" value="ABC1_TM_dom"/>
</dbReference>
<keyword evidence="5 7" id="KW-1133">Transmembrane helix</keyword>
<feature type="transmembrane region" description="Helical" evidence="7">
    <location>
        <begin position="173"/>
        <end position="194"/>
    </location>
</feature>
<dbReference type="PROSITE" id="PS00211">
    <property type="entry name" value="ABC_TRANSPORTER_1"/>
    <property type="match status" value="1"/>
</dbReference>
<dbReference type="Proteomes" id="UP000466130">
    <property type="component" value="Unassembled WGS sequence"/>
</dbReference>
<name>A0ABQ6X5B2_9GAMM</name>
<evidence type="ECO:0000256" key="4">
    <source>
        <dbReference type="ARBA" id="ARBA00022840"/>
    </source>
</evidence>
<dbReference type="SMART" id="SM00382">
    <property type="entry name" value="AAA"/>
    <property type="match status" value="1"/>
</dbReference>
<comment type="subcellular location">
    <subcellularLocation>
        <location evidence="1">Cell membrane</location>
        <topology evidence="1">Multi-pass membrane protein</topology>
    </subcellularLocation>
</comment>
<keyword evidence="4" id="KW-0067">ATP-binding</keyword>
<organism evidence="10 11">
    <name type="scientific">Vreelandella piezotolerans</name>
    <dbReference type="NCBI Taxonomy" id="2609667"/>
    <lineage>
        <taxon>Bacteria</taxon>
        <taxon>Pseudomonadati</taxon>
        <taxon>Pseudomonadota</taxon>
        <taxon>Gammaproteobacteria</taxon>
        <taxon>Oceanospirillales</taxon>
        <taxon>Halomonadaceae</taxon>
        <taxon>Vreelandella</taxon>
    </lineage>
</organism>
<dbReference type="RefSeq" id="WP_153843863.1">
    <property type="nucleotide sequence ID" value="NZ_CP048602.1"/>
</dbReference>
<dbReference type="PANTHER" id="PTHR24221">
    <property type="entry name" value="ATP-BINDING CASSETTE SUB-FAMILY B"/>
    <property type="match status" value="1"/>
</dbReference>
<accession>A0ABQ6X5B2</accession>
<dbReference type="InterPro" id="IPR003593">
    <property type="entry name" value="AAA+_ATPase"/>
</dbReference>
<gene>
    <name evidence="10" type="primary">cydC</name>
    <name evidence="10" type="ORF">F1978_15305</name>
</gene>
<feature type="transmembrane region" description="Helical" evidence="7">
    <location>
        <begin position="21"/>
        <end position="40"/>
    </location>
</feature>
<evidence type="ECO:0000259" key="8">
    <source>
        <dbReference type="PROSITE" id="PS50893"/>
    </source>
</evidence>
<evidence type="ECO:0000256" key="7">
    <source>
        <dbReference type="SAM" id="Phobius"/>
    </source>
</evidence>
<feature type="transmembrane region" description="Helical" evidence="7">
    <location>
        <begin position="146"/>
        <end position="167"/>
    </location>
</feature>
<evidence type="ECO:0000259" key="9">
    <source>
        <dbReference type="PROSITE" id="PS50929"/>
    </source>
</evidence>
<dbReference type="Pfam" id="PF00664">
    <property type="entry name" value="ABC_membrane"/>
    <property type="match status" value="1"/>
</dbReference>
<proteinExistence type="predicted"/>
<evidence type="ECO:0000256" key="1">
    <source>
        <dbReference type="ARBA" id="ARBA00004651"/>
    </source>
</evidence>
<dbReference type="Gene3D" id="3.40.50.300">
    <property type="entry name" value="P-loop containing nucleotide triphosphate hydrolases"/>
    <property type="match status" value="1"/>
</dbReference>
<keyword evidence="3" id="KW-0547">Nucleotide-binding</keyword>
<dbReference type="InterPro" id="IPR014223">
    <property type="entry name" value="ABC_CydC/D"/>
</dbReference>
<dbReference type="Pfam" id="PF00005">
    <property type="entry name" value="ABC_tran"/>
    <property type="match status" value="1"/>
</dbReference>
<keyword evidence="2 7" id="KW-0812">Transmembrane</keyword>
<evidence type="ECO:0000256" key="6">
    <source>
        <dbReference type="ARBA" id="ARBA00023136"/>
    </source>
</evidence>
<dbReference type="InterPro" id="IPR039421">
    <property type="entry name" value="Type_1_exporter"/>
</dbReference>
<reference evidence="10 11" key="1">
    <citation type="submission" date="2019-09" db="EMBL/GenBank/DDBJ databases">
        <title>The Halomonas whole genome shotgun (WGS).</title>
        <authorList>
            <person name="Xie Z."/>
        </authorList>
    </citation>
    <scope>NUCLEOTIDE SEQUENCE [LARGE SCALE GENOMIC DNA]</scope>
    <source>
        <strain evidence="10 11">NBT06E8</strain>
    </source>
</reference>
<evidence type="ECO:0000256" key="3">
    <source>
        <dbReference type="ARBA" id="ARBA00022741"/>
    </source>
</evidence>
<dbReference type="PROSITE" id="PS50893">
    <property type="entry name" value="ABC_TRANSPORTER_2"/>
    <property type="match status" value="1"/>
</dbReference>
<evidence type="ECO:0000313" key="10">
    <source>
        <dbReference type="EMBL" id="KAE8437221.1"/>
    </source>
</evidence>
<dbReference type="InterPro" id="IPR003439">
    <property type="entry name" value="ABC_transporter-like_ATP-bd"/>
</dbReference>
<feature type="transmembrane region" description="Helical" evidence="7">
    <location>
        <begin position="287"/>
        <end position="310"/>
    </location>
</feature>
<feature type="transmembrane region" description="Helical" evidence="7">
    <location>
        <begin position="253"/>
        <end position="275"/>
    </location>
</feature>
<dbReference type="SUPFAM" id="SSF52540">
    <property type="entry name" value="P-loop containing nucleoside triphosphate hydrolases"/>
    <property type="match status" value="1"/>
</dbReference>
<sequence length="579" mass="63603">MMALFRDVAPWLKLLLRRRQQFWLGALLVWVTLLAGLSLLGLSGWFIVSCALAGIALAAGLPSTLDVYVPGGGIRFFALLRTLARYVERLYNHSTVLTLLADLRYRVFGDLTGLDDATLKRQRASEWLSRLTADIDQLNNLYLRCLIPPVAALLTVLVVSGFIAIWLPWVAVVMALVFTLLWLVVTVGFGWIGFGNSYQHVSDQEELRRLVLDQVQASAELRSYQTSGWHRQKIQNLEAVSTENQRRLALKLALGNAFVSAVTGLMLIATLWLGSLAFSAEQVVGPVLVMAVIAVLGMNEVFALLPAAFLKLGASYAAVQRLNALKPLAPVIDMQGLPYRADEHAIQLVSVHYAYPNTMYPALVDVQATLLPHTRVVITGVSGSGKSTLASVLMGRMAPTQGEIRVAGVPPHRLSTESRAEYFAFLTQQTDLFDGTLESNLRIAKPSATDDELWRVLNMVGLEDWVAQQPKRLSTNVGEKGQQLSGGQARRVALARLMLRDPSVVLLDEPFASVDADTAKHLAAALDRWLARRTVIFFVHQTEDAALLAGIDAWWHLDGGRLCTDTTSFSQPQAGAPYE</sequence>
<dbReference type="EMBL" id="VWRT01000020">
    <property type="protein sequence ID" value="KAE8437221.1"/>
    <property type="molecule type" value="Genomic_DNA"/>
</dbReference>
<dbReference type="PROSITE" id="PS50929">
    <property type="entry name" value="ABC_TM1F"/>
    <property type="match status" value="1"/>
</dbReference>
<feature type="domain" description="ABC transmembrane type-1" evidence="9">
    <location>
        <begin position="23"/>
        <end position="314"/>
    </location>
</feature>
<dbReference type="InterPro" id="IPR027417">
    <property type="entry name" value="P-loop_NTPase"/>
</dbReference>
<dbReference type="PANTHER" id="PTHR24221:SF653">
    <property type="entry name" value="TRANSPORT ATP-BINDING PROTEIN CYDC"/>
    <property type="match status" value="1"/>
</dbReference>
<dbReference type="NCBIfam" id="TIGR02868">
    <property type="entry name" value="CydC"/>
    <property type="match status" value="1"/>
</dbReference>
<evidence type="ECO:0000313" key="11">
    <source>
        <dbReference type="Proteomes" id="UP000466130"/>
    </source>
</evidence>
<keyword evidence="6 7" id="KW-0472">Membrane</keyword>
<feature type="transmembrane region" description="Helical" evidence="7">
    <location>
        <begin position="46"/>
        <end position="69"/>
    </location>
</feature>
<keyword evidence="11" id="KW-1185">Reference proteome</keyword>
<protein>
    <submittedName>
        <fullName evidence="10">Thiol reductant ABC exporter subunit CydC</fullName>
    </submittedName>
</protein>
<dbReference type="InterPro" id="IPR017871">
    <property type="entry name" value="ABC_transporter-like_CS"/>
</dbReference>
<dbReference type="Gene3D" id="1.20.1560.10">
    <property type="entry name" value="ABC transporter type 1, transmembrane domain"/>
    <property type="match status" value="1"/>
</dbReference>